<dbReference type="OrthoDB" id="9779340at2"/>
<dbReference type="Pfam" id="PF12673">
    <property type="entry name" value="SipL"/>
    <property type="match status" value="3"/>
</dbReference>
<proteinExistence type="predicted"/>
<evidence type="ECO:0000259" key="1">
    <source>
        <dbReference type="PROSITE" id="PS51782"/>
    </source>
</evidence>
<comment type="caution">
    <text evidence="2">The sequence shown here is derived from an EMBL/GenBank/DDBJ whole genome shotgun (WGS) entry which is preliminary data.</text>
</comment>
<accession>A0A1Z5HQ29</accession>
<feature type="domain" description="LysM" evidence="1">
    <location>
        <begin position="459"/>
        <end position="503"/>
    </location>
</feature>
<evidence type="ECO:0000313" key="2">
    <source>
        <dbReference type="EMBL" id="GAW91639.1"/>
    </source>
</evidence>
<sequence length="513" mass="57594">MSGYIVDKKLLRVQHVVGEKTTQITTSDRVEFPRHVKEITETDARVKKINATVFEDEVLIEGIITKQIYYVEEYTEAMYELSVEHSFSERVEIKGVTRGMEAQIDGRVKGVSYQRIDKHNYTETVTLEIMVKVTETEQLEVVTDVTHPQAKLRVKKELLKVDSVVGEDSVETTVVAAVDFEHPVKKIKDTYIQVEDISASVQDDQVVVAGTIHSQIFYVGQETGRLYEQSVKKPFKATVHIPGAKPGMKAWAEANVLSVDYELEADNDEAEQTVVLEVFAKVMEELQAEVVTDVMGVPVQKELLKVDKVVAEKEKTVTVKNEVDCFNKPVKKIVNTDTAIEIDWSETEVKKDKVMVVGELKKRITYVSSEDNAVYSNSVKERFTASLEMPGVQPGMKAQVHAEVRDINYQWDAGAYEVEQEAVLSLAVKVTQAEQLEVVVGVGVEEECPADDGERPTFIMYKLKPGDTFWELARRYKVTVEEIQQANPGLDPHNLPVGEFIKIPCPKVPGAKG</sequence>
<dbReference type="Pfam" id="PF01476">
    <property type="entry name" value="LysM"/>
    <property type="match status" value="1"/>
</dbReference>
<dbReference type="RefSeq" id="WP_088553145.1">
    <property type="nucleotide sequence ID" value="NZ_BDGJ01000023.1"/>
</dbReference>
<dbReference type="InterPro" id="IPR018392">
    <property type="entry name" value="LysM"/>
</dbReference>
<dbReference type="PROSITE" id="PS51782">
    <property type="entry name" value="LYSM"/>
    <property type="match status" value="1"/>
</dbReference>
<dbReference type="SUPFAM" id="SSF54106">
    <property type="entry name" value="LysM domain"/>
    <property type="match status" value="1"/>
</dbReference>
<dbReference type="InterPro" id="IPR036779">
    <property type="entry name" value="LysM_dom_sf"/>
</dbReference>
<organism evidence="2 3">
    <name type="scientific">Calderihabitans maritimus</name>
    <dbReference type="NCBI Taxonomy" id="1246530"/>
    <lineage>
        <taxon>Bacteria</taxon>
        <taxon>Bacillati</taxon>
        <taxon>Bacillota</taxon>
        <taxon>Clostridia</taxon>
        <taxon>Neomoorellales</taxon>
        <taxon>Calderihabitantaceae</taxon>
        <taxon>Calderihabitans</taxon>
    </lineage>
</organism>
<reference evidence="3" key="1">
    <citation type="journal article" date="2017" name="Appl. Environ. Microbiol.">
        <title>Genomic analysis of Calderihabitans maritimus KKC1, a thermophilic hydrogenogenic carboxydotrophic bacterium isolated from marine sediment.</title>
        <authorList>
            <person name="Omae K."/>
            <person name="Yoneda Y."/>
            <person name="Fukuyama Y."/>
            <person name="Yoshida T."/>
            <person name="Sako Y."/>
        </authorList>
    </citation>
    <scope>NUCLEOTIDE SEQUENCE [LARGE SCALE GENOMIC DNA]</scope>
    <source>
        <strain evidence="3">KKC1</strain>
    </source>
</reference>
<gene>
    <name evidence="2" type="ORF">KKC1_08000</name>
</gene>
<dbReference type="SMART" id="SM00257">
    <property type="entry name" value="LysM"/>
    <property type="match status" value="1"/>
</dbReference>
<keyword evidence="3" id="KW-1185">Reference proteome</keyword>
<dbReference type="Proteomes" id="UP000197032">
    <property type="component" value="Unassembled WGS sequence"/>
</dbReference>
<dbReference type="AlphaFoldDB" id="A0A1Z5HQ29"/>
<protein>
    <submittedName>
        <fullName evidence="2">Peptidoglycan-binding LysM</fullName>
    </submittedName>
</protein>
<dbReference type="Gene3D" id="3.10.350.10">
    <property type="entry name" value="LysM domain"/>
    <property type="match status" value="1"/>
</dbReference>
<dbReference type="CDD" id="cd00118">
    <property type="entry name" value="LysM"/>
    <property type="match status" value="1"/>
</dbReference>
<dbReference type="EMBL" id="BDGJ01000023">
    <property type="protein sequence ID" value="GAW91639.1"/>
    <property type="molecule type" value="Genomic_DNA"/>
</dbReference>
<evidence type="ECO:0000313" key="3">
    <source>
        <dbReference type="Proteomes" id="UP000197032"/>
    </source>
</evidence>
<name>A0A1Z5HQ29_9FIRM</name>
<dbReference type="InterPro" id="IPR024300">
    <property type="entry name" value="SipL_SPOCS_dom"/>
</dbReference>